<organism evidence="2 3">
    <name type="scientific">Romanomermis culicivorax</name>
    <name type="common">Nematode worm</name>
    <dbReference type="NCBI Taxonomy" id="13658"/>
    <lineage>
        <taxon>Eukaryota</taxon>
        <taxon>Metazoa</taxon>
        <taxon>Ecdysozoa</taxon>
        <taxon>Nematoda</taxon>
        <taxon>Enoplea</taxon>
        <taxon>Dorylaimia</taxon>
        <taxon>Mermithida</taxon>
        <taxon>Mermithoidea</taxon>
        <taxon>Mermithidae</taxon>
        <taxon>Romanomermis</taxon>
    </lineage>
</organism>
<evidence type="ECO:0000256" key="1">
    <source>
        <dbReference type="SAM" id="MobiDB-lite"/>
    </source>
</evidence>
<proteinExistence type="predicted"/>
<dbReference type="AlphaFoldDB" id="A0A915J1R9"/>
<evidence type="ECO:0000313" key="3">
    <source>
        <dbReference type="WBParaSite" id="nRc.2.0.1.t20345-RA"/>
    </source>
</evidence>
<dbReference type="Proteomes" id="UP000887565">
    <property type="component" value="Unplaced"/>
</dbReference>
<keyword evidence="2" id="KW-1185">Reference proteome</keyword>
<name>A0A915J1R9_ROMCU</name>
<sequence length="171" mass="19756">MWLSMEKQQNQRLLKWALYLGQFNYTLEHVAGCENAFADFLSRSDEKDKPRSRNREGNKEKVDEKAKTEAECTAVMRAMTRQMIEPETQETFIDPPPLMQKEKDQIPVEAKRESELFSLNLSAVQSFEDGKAPDAETTVATDEQSKLFNLWSNKTEQILLNGLQRINNQNP</sequence>
<evidence type="ECO:0000313" key="2">
    <source>
        <dbReference type="Proteomes" id="UP000887565"/>
    </source>
</evidence>
<feature type="region of interest" description="Disordered" evidence="1">
    <location>
        <begin position="45"/>
        <end position="69"/>
    </location>
</feature>
<dbReference type="WBParaSite" id="nRc.2.0.1.t20345-RA">
    <property type="protein sequence ID" value="nRc.2.0.1.t20345-RA"/>
    <property type="gene ID" value="nRc.2.0.1.g20345"/>
</dbReference>
<accession>A0A915J1R9</accession>
<protein>
    <submittedName>
        <fullName evidence="3">Reverse transcriptase RNase H-like domain-containing protein</fullName>
    </submittedName>
</protein>
<reference evidence="3" key="1">
    <citation type="submission" date="2022-11" db="UniProtKB">
        <authorList>
            <consortium name="WormBaseParasite"/>
        </authorList>
    </citation>
    <scope>IDENTIFICATION</scope>
</reference>